<evidence type="ECO:0000313" key="1">
    <source>
        <dbReference type="EMBL" id="PIN88801.1"/>
    </source>
</evidence>
<organism evidence="1 2">
    <name type="scientific">Aquarana catesbeiana</name>
    <name type="common">American bullfrog</name>
    <name type="synonym">Rana catesbeiana</name>
    <dbReference type="NCBI Taxonomy" id="8400"/>
    <lineage>
        <taxon>Eukaryota</taxon>
        <taxon>Metazoa</taxon>
        <taxon>Chordata</taxon>
        <taxon>Craniata</taxon>
        <taxon>Vertebrata</taxon>
        <taxon>Euteleostomi</taxon>
        <taxon>Amphibia</taxon>
        <taxon>Batrachia</taxon>
        <taxon>Anura</taxon>
        <taxon>Neobatrachia</taxon>
        <taxon>Ranoidea</taxon>
        <taxon>Ranidae</taxon>
        <taxon>Aquarana</taxon>
    </lineage>
</organism>
<evidence type="ECO:0000313" key="2">
    <source>
        <dbReference type="Proteomes" id="UP000228934"/>
    </source>
</evidence>
<dbReference type="EMBL" id="KV923868">
    <property type="protein sequence ID" value="PIN88801.1"/>
    <property type="molecule type" value="Genomic_DNA"/>
</dbReference>
<protein>
    <submittedName>
        <fullName evidence="1">Uncharacterized protein</fullName>
    </submittedName>
</protein>
<gene>
    <name evidence="1" type="ORF">AB205_0031080</name>
</gene>
<dbReference type="AlphaFoldDB" id="A0A2G9NCJ1"/>
<reference evidence="2" key="1">
    <citation type="journal article" date="2017" name="Nat. Commun.">
        <title>The North American bullfrog draft genome provides insight into hormonal regulation of long noncoding RNA.</title>
        <authorList>
            <person name="Hammond S.A."/>
            <person name="Warren R.L."/>
            <person name="Vandervalk B.P."/>
            <person name="Kucuk E."/>
            <person name="Khan H."/>
            <person name="Gibb E.A."/>
            <person name="Pandoh P."/>
            <person name="Kirk H."/>
            <person name="Zhao Y."/>
            <person name="Jones M."/>
            <person name="Mungall A.J."/>
            <person name="Coope R."/>
            <person name="Pleasance S."/>
            <person name="Moore R.A."/>
            <person name="Holt R.A."/>
            <person name="Round J.M."/>
            <person name="Ohora S."/>
            <person name="Walle B.V."/>
            <person name="Veldhoen N."/>
            <person name="Helbing C.C."/>
            <person name="Birol I."/>
        </authorList>
    </citation>
    <scope>NUCLEOTIDE SEQUENCE [LARGE SCALE GENOMIC DNA]</scope>
</reference>
<accession>A0A2G9NCJ1</accession>
<dbReference type="Proteomes" id="UP000228934">
    <property type="component" value="Unassembled WGS sequence"/>
</dbReference>
<keyword evidence="2" id="KW-1185">Reference proteome</keyword>
<sequence length="68" mass="7464">MDSGPQAVDRSLHQSSGRRIAVDGPLQFLIFPQIPPLLGKEDITRALTDSENGLALYHFKNVKLVSGF</sequence>
<proteinExistence type="predicted"/>
<name>A0A2G9NCJ1_AQUCT</name>